<feature type="domain" description="Nudix hydrolase" evidence="14">
    <location>
        <begin position="45"/>
        <end position="188"/>
    </location>
</feature>
<evidence type="ECO:0000259" key="14">
    <source>
        <dbReference type="PROSITE" id="PS51462"/>
    </source>
</evidence>
<evidence type="ECO:0000256" key="12">
    <source>
        <dbReference type="ARBA" id="ARBA00049546"/>
    </source>
</evidence>
<dbReference type="InterPro" id="IPR004385">
    <property type="entry name" value="NDP_pyrophosphatase"/>
</dbReference>
<feature type="binding site" evidence="13">
    <location>
        <position position="106"/>
    </location>
    <ligand>
        <name>Mg(2+)</name>
        <dbReference type="ChEBI" id="CHEBI:18420"/>
        <label>1</label>
    </ligand>
</feature>
<dbReference type="NCBIfam" id="TIGR00052">
    <property type="entry name" value="nudix-type nucleoside diphosphatase, YffH/AdpP family"/>
    <property type="match status" value="1"/>
</dbReference>
<dbReference type="EC" id="3.6.1.13" evidence="3"/>
<dbReference type="GO" id="GO:0019144">
    <property type="term" value="F:ADP-sugar diphosphatase activity"/>
    <property type="evidence" value="ECO:0007669"/>
    <property type="project" value="TreeGrafter"/>
</dbReference>
<evidence type="ECO:0000256" key="11">
    <source>
        <dbReference type="ARBA" id="ARBA00033056"/>
    </source>
</evidence>
<feature type="binding site" evidence="13">
    <location>
        <position position="102"/>
    </location>
    <ligand>
        <name>Mg(2+)</name>
        <dbReference type="ChEBI" id="CHEBI:18420"/>
        <label>1</label>
    </ligand>
</feature>
<comment type="function">
    <text evidence="8">Acts on ADP-mannose and ADP-glucose as well as ADP-ribose. Prevents glycogen biosynthesis. The reaction catalyzed by this enzyme is a limiting step of the gluconeogenic process.</text>
</comment>
<evidence type="ECO:0000256" key="7">
    <source>
        <dbReference type="ARBA" id="ARBA00022842"/>
    </source>
</evidence>
<dbReference type="GO" id="GO:0006753">
    <property type="term" value="P:nucleoside phosphate metabolic process"/>
    <property type="evidence" value="ECO:0007669"/>
    <property type="project" value="TreeGrafter"/>
</dbReference>
<dbReference type="AlphaFoldDB" id="A0A1A8XTY5"/>
<keyword evidence="5 13" id="KW-0479">Metal-binding</keyword>
<name>A0A1A8XTY5_9PROT</name>
<dbReference type="SUPFAM" id="SSF55811">
    <property type="entry name" value="Nudix"/>
    <property type="match status" value="1"/>
</dbReference>
<gene>
    <name evidence="15" type="primary">nudF</name>
    <name evidence="15" type="ORF">ACCAA_510051</name>
</gene>
<dbReference type="InterPro" id="IPR000086">
    <property type="entry name" value="NUDIX_hydrolase_dom"/>
</dbReference>
<feature type="binding site" evidence="13">
    <location>
        <position position="154"/>
    </location>
    <ligand>
        <name>Mg(2+)</name>
        <dbReference type="ChEBI" id="CHEBI:18420"/>
        <label>1</label>
    </ligand>
</feature>
<dbReference type="GO" id="GO:0046872">
    <property type="term" value="F:metal ion binding"/>
    <property type="evidence" value="ECO:0007669"/>
    <property type="project" value="UniProtKB-KW"/>
</dbReference>
<dbReference type="GO" id="GO:0005829">
    <property type="term" value="C:cytosol"/>
    <property type="evidence" value="ECO:0007669"/>
    <property type="project" value="TreeGrafter"/>
</dbReference>
<dbReference type="CDD" id="cd24155">
    <property type="entry name" value="NUDIX_ADPRase"/>
    <property type="match status" value="1"/>
</dbReference>
<evidence type="ECO:0000256" key="2">
    <source>
        <dbReference type="ARBA" id="ARBA00007482"/>
    </source>
</evidence>
<evidence type="ECO:0000256" key="10">
    <source>
        <dbReference type="ARBA" id="ARBA00030308"/>
    </source>
</evidence>
<dbReference type="Proteomes" id="UP000199169">
    <property type="component" value="Unassembled WGS sequence"/>
</dbReference>
<evidence type="ECO:0000313" key="15">
    <source>
        <dbReference type="EMBL" id="SBT08012.1"/>
    </source>
</evidence>
<evidence type="ECO:0000313" key="16">
    <source>
        <dbReference type="Proteomes" id="UP000199169"/>
    </source>
</evidence>
<comment type="similarity">
    <text evidence="2">Belongs to the Nudix hydrolase family. NudF subfamily.</text>
</comment>
<dbReference type="GO" id="GO:0019693">
    <property type="term" value="P:ribose phosphate metabolic process"/>
    <property type="evidence" value="ECO:0007669"/>
    <property type="project" value="TreeGrafter"/>
</dbReference>
<evidence type="ECO:0000256" key="5">
    <source>
        <dbReference type="ARBA" id="ARBA00022723"/>
    </source>
</evidence>
<dbReference type="RefSeq" id="WP_186408019.1">
    <property type="nucleotide sequence ID" value="NZ_FLQX01000129.1"/>
</dbReference>
<organism evidence="15 16">
    <name type="scientific">Candidatus Accumulibacter aalborgensis</name>
    <dbReference type="NCBI Taxonomy" id="1860102"/>
    <lineage>
        <taxon>Bacteria</taxon>
        <taxon>Pseudomonadati</taxon>
        <taxon>Pseudomonadota</taxon>
        <taxon>Betaproteobacteria</taxon>
        <taxon>Candidatus Accumulibacter</taxon>
    </lineage>
</organism>
<dbReference type="PANTHER" id="PTHR11839:SF5">
    <property type="entry name" value="ADP-RIBOSE PYROPHOSPHATASE"/>
    <property type="match status" value="1"/>
</dbReference>
<evidence type="ECO:0000256" key="8">
    <source>
        <dbReference type="ARBA" id="ARBA00025164"/>
    </source>
</evidence>
<keyword evidence="16" id="KW-1185">Reference proteome</keyword>
<dbReference type="InterPro" id="IPR015797">
    <property type="entry name" value="NUDIX_hydrolase-like_dom_sf"/>
</dbReference>
<evidence type="ECO:0000256" key="9">
    <source>
        <dbReference type="ARBA" id="ARBA00030162"/>
    </source>
</evidence>
<keyword evidence="7 13" id="KW-0460">Magnesium</keyword>
<accession>A0A1A8XTY5</accession>
<sequence length="216" mass="24027">MSESDLEIIEREICYQGFYRLERLRLRHRLFAGGMSAPIVREVIEKGDVAAVLLYDPQRDELVMIEQFRIGARDDPRGPWLLEIVAGLIEPGETPEQVARREAFEEAGCTVGEVIPISTFYTSPAKTSQRTHLFLGRVDSSAAGGIHGLADEGEDIRVVRLAAEEAIGLAEQGQTDSTWPLVALLWFARQHQTVRQRWLTVNQGETVTATEGVATP</sequence>
<comment type="cofactor">
    <cofactor evidence="1 13">
        <name>Mg(2+)</name>
        <dbReference type="ChEBI" id="CHEBI:18420"/>
    </cofactor>
</comment>
<proteinExistence type="inferred from homology"/>
<dbReference type="STRING" id="1860102.ACCAA_510051"/>
<dbReference type="PROSITE" id="PS00893">
    <property type="entry name" value="NUDIX_BOX"/>
    <property type="match status" value="1"/>
</dbReference>
<evidence type="ECO:0000256" key="1">
    <source>
        <dbReference type="ARBA" id="ARBA00001946"/>
    </source>
</evidence>
<dbReference type="PROSITE" id="PS51462">
    <property type="entry name" value="NUDIX"/>
    <property type="match status" value="1"/>
</dbReference>
<comment type="catalytic activity">
    <reaction evidence="12">
        <text>ADP-D-ribose + H2O = D-ribose 5-phosphate + AMP + 2 H(+)</text>
        <dbReference type="Rhea" id="RHEA:10412"/>
        <dbReference type="ChEBI" id="CHEBI:15377"/>
        <dbReference type="ChEBI" id="CHEBI:15378"/>
        <dbReference type="ChEBI" id="CHEBI:57967"/>
        <dbReference type="ChEBI" id="CHEBI:78346"/>
        <dbReference type="ChEBI" id="CHEBI:456215"/>
        <dbReference type="EC" id="3.6.1.13"/>
    </reaction>
</comment>
<dbReference type="GO" id="GO:0047631">
    <property type="term" value="F:ADP-ribose diphosphatase activity"/>
    <property type="evidence" value="ECO:0007669"/>
    <property type="project" value="UniProtKB-EC"/>
</dbReference>
<dbReference type="PANTHER" id="PTHR11839">
    <property type="entry name" value="UDP/ADP-SUGAR PYROPHOSPHATASE"/>
    <property type="match status" value="1"/>
</dbReference>
<feature type="binding site" evidence="13">
    <location>
        <position position="86"/>
    </location>
    <ligand>
        <name>Mg(2+)</name>
        <dbReference type="ChEBI" id="CHEBI:18420"/>
        <label>1</label>
    </ligand>
</feature>
<evidence type="ECO:0000256" key="3">
    <source>
        <dbReference type="ARBA" id="ARBA00012453"/>
    </source>
</evidence>
<dbReference type="EMBL" id="FLQX01000129">
    <property type="protein sequence ID" value="SBT08012.1"/>
    <property type="molecule type" value="Genomic_DNA"/>
</dbReference>
<evidence type="ECO:0000256" key="4">
    <source>
        <dbReference type="ARBA" id="ARBA00013297"/>
    </source>
</evidence>
<evidence type="ECO:0000256" key="6">
    <source>
        <dbReference type="ARBA" id="ARBA00022801"/>
    </source>
</evidence>
<evidence type="ECO:0000256" key="13">
    <source>
        <dbReference type="PIRSR" id="PIRSR604385-2"/>
    </source>
</evidence>
<dbReference type="InterPro" id="IPR020084">
    <property type="entry name" value="NUDIX_hydrolase_CS"/>
</dbReference>
<protein>
    <recommendedName>
        <fullName evidence="4">ADP-ribose pyrophosphatase</fullName>
        <ecNumber evidence="3">3.6.1.13</ecNumber>
    </recommendedName>
    <alternativeName>
        <fullName evidence="9">ADP-ribose diphosphatase</fullName>
    </alternativeName>
    <alternativeName>
        <fullName evidence="11">ADP-ribose phosphohydrolase</fullName>
    </alternativeName>
    <alternativeName>
        <fullName evidence="10">Adenosine diphosphoribose pyrophosphatase</fullName>
    </alternativeName>
</protein>
<keyword evidence="6 15" id="KW-0378">Hydrolase</keyword>
<dbReference type="Pfam" id="PF00293">
    <property type="entry name" value="NUDIX"/>
    <property type="match status" value="1"/>
</dbReference>
<dbReference type="Gene3D" id="3.90.79.10">
    <property type="entry name" value="Nucleoside Triphosphate Pyrophosphohydrolase"/>
    <property type="match status" value="1"/>
</dbReference>
<reference evidence="15 16" key="1">
    <citation type="submission" date="2016-06" db="EMBL/GenBank/DDBJ databases">
        <authorList>
            <person name="Kjaerup R.B."/>
            <person name="Dalgaard T.S."/>
            <person name="Juul-Madsen H.R."/>
        </authorList>
    </citation>
    <scope>NUCLEOTIDE SEQUENCE [LARGE SCALE GENOMIC DNA]</scope>
    <source>
        <strain evidence="15">3</strain>
    </source>
</reference>